<proteinExistence type="predicted"/>
<comment type="caution">
    <text evidence="4">The sequence shown here is derived from an EMBL/GenBank/DDBJ whole genome shotgun (WGS) entry which is preliminary data.</text>
</comment>
<dbReference type="InterPro" id="IPR036770">
    <property type="entry name" value="Ankyrin_rpt-contain_sf"/>
</dbReference>
<dbReference type="PROSITE" id="PS50297">
    <property type="entry name" value="ANK_REP_REGION"/>
    <property type="match status" value="1"/>
</dbReference>
<dbReference type="STRING" id="71717.A0A4Y7SY08"/>
<feature type="repeat" description="ANK" evidence="3">
    <location>
        <begin position="88"/>
        <end position="116"/>
    </location>
</feature>
<dbReference type="OrthoDB" id="194358at2759"/>
<evidence type="ECO:0000313" key="4">
    <source>
        <dbReference type="EMBL" id="TEB26518.1"/>
    </source>
</evidence>
<gene>
    <name evidence="4" type="ORF">FA13DRAFT_1737451</name>
</gene>
<sequence length="160" mass="17739">MPDLVKATFQNNQTALEVACQVKEWKLVSALVDAGANIDTPFQGGNDDIRVALHAACQYEAKEMVYFLLDKDADPNIVDDKWGWYAFPLAWAAARGDIDLVNRLLACGADPNLKGGFYGSALHACIRKGKDEVTRVLLEHGADPNTQSRFSLFLRDLWLI</sequence>
<reference evidence="4 5" key="1">
    <citation type="journal article" date="2019" name="Nat. Ecol. Evol.">
        <title>Megaphylogeny resolves global patterns of mushroom evolution.</title>
        <authorList>
            <person name="Varga T."/>
            <person name="Krizsan K."/>
            <person name="Foldi C."/>
            <person name="Dima B."/>
            <person name="Sanchez-Garcia M."/>
            <person name="Sanchez-Ramirez S."/>
            <person name="Szollosi G.J."/>
            <person name="Szarkandi J.G."/>
            <person name="Papp V."/>
            <person name="Albert L."/>
            <person name="Andreopoulos W."/>
            <person name="Angelini C."/>
            <person name="Antonin V."/>
            <person name="Barry K.W."/>
            <person name="Bougher N.L."/>
            <person name="Buchanan P."/>
            <person name="Buyck B."/>
            <person name="Bense V."/>
            <person name="Catcheside P."/>
            <person name="Chovatia M."/>
            <person name="Cooper J."/>
            <person name="Damon W."/>
            <person name="Desjardin D."/>
            <person name="Finy P."/>
            <person name="Geml J."/>
            <person name="Haridas S."/>
            <person name="Hughes K."/>
            <person name="Justo A."/>
            <person name="Karasinski D."/>
            <person name="Kautmanova I."/>
            <person name="Kiss B."/>
            <person name="Kocsube S."/>
            <person name="Kotiranta H."/>
            <person name="LaButti K.M."/>
            <person name="Lechner B.E."/>
            <person name="Liimatainen K."/>
            <person name="Lipzen A."/>
            <person name="Lukacs Z."/>
            <person name="Mihaltcheva S."/>
            <person name="Morgado L.N."/>
            <person name="Niskanen T."/>
            <person name="Noordeloos M.E."/>
            <person name="Ohm R.A."/>
            <person name="Ortiz-Santana B."/>
            <person name="Ovrebo C."/>
            <person name="Racz N."/>
            <person name="Riley R."/>
            <person name="Savchenko A."/>
            <person name="Shiryaev A."/>
            <person name="Soop K."/>
            <person name="Spirin V."/>
            <person name="Szebenyi C."/>
            <person name="Tomsovsky M."/>
            <person name="Tulloss R.E."/>
            <person name="Uehling J."/>
            <person name="Grigoriev I.V."/>
            <person name="Vagvolgyi C."/>
            <person name="Papp T."/>
            <person name="Martin F.M."/>
            <person name="Miettinen O."/>
            <person name="Hibbett D.S."/>
            <person name="Nagy L.G."/>
        </authorList>
    </citation>
    <scope>NUCLEOTIDE SEQUENCE [LARGE SCALE GENOMIC DNA]</scope>
    <source>
        <strain evidence="4 5">FP101781</strain>
    </source>
</reference>
<name>A0A4Y7SY08_COPMI</name>
<dbReference type="Proteomes" id="UP000298030">
    <property type="component" value="Unassembled WGS sequence"/>
</dbReference>
<evidence type="ECO:0000313" key="5">
    <source>
        <dbReference type="Proteomes" id="UP000298030"/>
    </source>
</evidence>
<dbReference type="Gene3D" id="1.25.40.20">
    <property type="entry name" value="Ankyrin repeat-containing domain"/>
    <property type="match status" value="1"/>
</dbReference>
<dbReference type="PROSITE" id="PS50088">
    <property type="entry name" value="ANK_REPEAT"/>
    <property type="match status" value="3"/>
</dbReference>
<dbReference type="AlphaFoldDB" id="A0A4Y7SY08"/>
<keyword evidence="1" id="KW-0677">Repeat</keyword>
<accession>A0A4Y7SY08</accession>
<evidence type="ECO:0000256" key="3">
    <source>
        <dbReference type="PROSITE-ProRule" id="PRU00023"/>
    </source>
</evidence>
<dbReference type="PANTHER" id="PTHR24198">
    <property type="entry name" value="ANKYRIN REPEAT AND PROTEIN KINASE DOMAIN-CONTAINING PROTEIN"/>
    <property type="match status" value="1"/>
</dbReference>
<organism evidence="4 5">
    <name type="scientific">Coprinellus micaceus</name>
    <name type="common">Glistening ink-cap mushroom</name>
    <name type="synonym">Coprinus micaceus</name>
    <dbReference type="NCBI Taxonomy" id="71717"/>
    <lineage>
        <taxon>Eukaryota</taxon>
        <taxon>Fungi</taxon>
        <taxon>Dikarya</taxon>
        <taxon>Basidiomycota</taxon>
        <taxon>Agaricomycotina</taxon>
        <taxon>Agaricomycetes</taxon>
        <taxon>Agaricomycetidae</taxon>
        <taxon>Agaricales</taxon>
        <taxon>Agaricineae</taxon>
        <taxon>Psathyrellaceae</taxon>
        <taxon>Coprinellus</taxon>
    </lineage>
</organism>
<dbReference type="PANTHER" id="PTHR24198:SF165">
    <property type="entry name" value="ANKYRIN REPEAT-CONTAINING PROTEIN-RELATED"/>
    <property type="match status" value="1"/>
</dbReference>
<feature type="repeat" description="ANK" evidence="3">
    <location>
        <begin position="120"/>
        <end position="149"/>
    </location>
</feature>
<protein>
    <submittedName>
        <fullName evidence="4">Ankyrin</fullName>
    </submittedName>
</protein>
<evidence type="ECO:0000256" key="2">
    <source>
        <dbReference type="ARBA" id="ARBA00023043"/>
    </source>
</evidence>
<keyword evidence="2 3" id="KW-0040">ANK repeat</keyword>
<dbReference type="Pfam" id="PF12796">
    <property type="entry name" value="Ank_2"/>
    <property type="match status" value="2"/>
</dbReference>
<dbReference type="SUPFAM" id="SSF48403">
    <property type="entry name" value="Ankyrin repeat"/>
    <property type="match status" value="1"/>
</dbReference>
<keyword evidence="5" id="KW-1185">Reference proteome</keyword>
<dbReference type="SMART" id="SM00248">
    <property type="entry name" value="ANK"/>
    <property type="match status" value="4"/>
</dbReference>
<feature type="repeat" description="ANK" evidence="3">
    <location>
        <begin position="48"/>
        <end position="80"/>
    </location>
</feature>
<dbReference type="EMBL" id="QPFP01000048">
    <property type="protein sequence ID" value="TEB26518.1"/>
    <property type="molecule type" value="Genomic_DNA"/>
</dbReference>
<evidence type="ECO:0000256" key="1">
    <source>
        <dbReference type="ARBA" id="ARBA00022737"/>
    </source>
</evidence>
<dbReference type="InterPro" id="IPR002110">
    <property type="entry name" value="Ankyrin_rpt"/>
</dbReference>